<feature type="domain" description="Fibronectin type III-like" evidence="13">
    <location>
        <begin position="672"/>
        <end position="742"/>
    </location>
</feature>
<comment type="catalytic activity">
    <reaction evidence="10">
        <text>Hydrolysis of (1-&gt;4)-beta-D-xylans, to remove successive D-xylose residues from the non-reducing termini.</text>
        <dbReference type="EC" id="3.2.1.37"/>
    </reaction>
</comment>
<dbReference type="KEGG" id="cput:CONPUDRAFT_80240"/>
<comment type="similarity">
    <text evidence="3">Belongs to the glycosyl hydrolase 3 family.</text>
</comment>
<keyword evidence="6 12" id="KW-0732">Signal</keyword>
<evidence type="ECO:0000256" key="4">
    <source>
        <dbReference type="ARBA" id="ARBA00022525"/>
    </source>
</evidence>
<dbReference type="SMART" id="SM01217">
    <property type="entry name" value="Fn3_like"/>
    <property type="match status" value="1"/>
</dbReference>
<dbReference type="InterPro" id="IPR001764">
    <property type="entry name" value="Glyco_hydro_3_N"/>
</dbReference>
<dbReference type="OrthoDB" id="2123594at2759"/>
<evidence type="ECO:0000256" key="6">
    <source>
        <dbReference type="ARBA" id="ARBA00022729"/>
    </source>
</evidence>
<dbReference type="InterPro" id="IPR017853">
    <property type="entry name" value="GH"/>
</dbReference>
<dbReference type="InterPro" id="IPR036881">
    <property type="entry name" value="Glyco_hydro_3_C_sf"/>
</dbReference>
<evidence type="ECO:0000256" key="2">
    <source>
        <dbReference type="ARBA" id="ARBA00004851"/>
    </source>
</evidence>
<dbReference type="SUPFAM" id="SSF51445">
    <property type="entry name" value="(Trans)glycosidases"/>
    <property type="match status" value="1"/>
</dbReference>
<dbReference type="PANTHER" id="PTHR42721:SF3">
    <property type="entry name" value="BETA-D-XYLOSIDASE 5-RELATED"/>
    <property type="match status" value="1"/>
</dbReference>
<dbReference type="InterPro" id="IPR036962">
    <property type="entry name" value="Glyco_hydro_3_N_sf"/>
</dbReference>
<comment type="caution">
    <text evidence="14">The sequence shown here is derived from an EMBL/GenBank/DDBJ whole genome shotgun (WGS) entry which is preliminary data.</text>
</comment>
<keyword evidence="4" id="KW-0964">Secreted</keyword>
<evidence type="ECO:0000256" key="1">
    <source>
        <dbReference type="ARBA" id="ARBA00004613"/>
    </source>
</evidence>
<dbReference type="InterPro" id="IPR044993">
    <property type="entry name" value="BXL"/>
</dbReference>
<dbReference type="GO" id="GO:0005576">
    <property type="term" value="C:extracellular region"/>
    <property type="evidence" value="ECO:0007669"/>
    <property type="project" value="UniProtKB-SubCell"/>
</dbReference>
<keyword evidence="15" id="KW-1185">Reference proteome</keyword>
<keyword evidence="5" id="KW-0858">Xylan degradation</keyword>
<dbReference type="SUPFAM" id="SSF52279">
    <property type="entry name" value="Beta-D-glucan exohydrolase, C-terminal domain"/>
    <property type="match status" value="1"/>
</dbReference>
<organism evidence="14 15">
    <name type="scientific">Coniophora puteana (strain RWD-64-598)</name>
    <name type="common">Brown rot fungus</name>
    <dbReference type="NCBI Taxonomy" id="741705"/>
    <lineage>
        <taxon>Eukaryota</taxon>
        <taxon>Fungi</taxon>
        <taxon>Dikarya</taxon>
        <taxon>Basidiomycota</taxon>
        <taxon>Agaricomycotina</taxon>
        <taxon>Agaricomycetes</taxon>
        <taxon>Agaricomycetidae</taxon>
        <taxon>Boletales</taxon>
        <taxon>Coniophorineae</taxon>
        <taxon>Coniophoraceae</taxon>
        <taxon>Coniophora</taxon>
    </lineage>
</organism>
<dbReference type="FunFam" id="3.40.50.1700:FF:000007">
    <property type="entry name" value="Exo-1,4-beta-xylosidase xlnD"/>
    <property type="match status" value="1"/>
</dbReference>
<dbReference type="GO" id="GO:0045493">
    <property type="term" value="P:xylan catabolic process"/>
    <property type="evidence" value="ECO:0007669"/>
    <property type="project" value="UniProtKB-UniPathway"/>
</dbReference>
<sequence length="770" mass="83730">MKRLDGVLLAIALAASQVSAYGFPDCTTAPLVNNSVCDTSLNATQRAAALIDLFTVDELIVNTVNWAPGVPRLGLPAYEWWSEGLHGVANSAGVTWSITGPFSYATSFPQPILMSAAFDDALIKAVGGVIGMEGRAFNNYGHAGLDFWTPNINPFKDPRWGRGQETPGEDPYHIAQYVYNLIQGLQGGLDPEPYFQVVATCKHFAGYDLEDWDFNYRYGYNAIISTQDLSEYYLPSFQSCYRDAFAGASMCSYNAINGIPTCADTYLLQDILRGFWGFDQTRWVTGDCDSVEDIYDFHHYTALPQQAAADALKAGSDIDCGIFYTTWLPLAYTESLITEQDLRAALTRQYASLVRLGYFDPASEQPYRQYNWSNVDTSYAQELAYTAAVEGITLLKNDGTLPFSSAIKNIALIGPWTFATTQMQGNYYGNAPYLISPYQGAQLAGYNISYVLETNVTSNTTDGYAAAFTAAQGADAIVFVGGIDNTVEAEAMDRNDITWPAFQLWLIGELGKLGKPLVVVQFGGGQVDDTEINANPDVNALLWGGYPGQSGGQALFDIISGKVAPAGRLVSTQYPADYVNEIPMTNMNLRPDANGTTSPGRTYKWYTGTPVYEFGYGLHYTNFTYAWTKAPAATYSIEALVAAGQGSAHIDLAPFDTLSVEVTNAGAVTSDYSALLFVNGTYGPAPYPNKSLAAYTRLHNVTAGASQTATFEVVLNQIARADVQGNFWLYPGAYEVALDTTRALTAQFTLTGDAYQLTYFPQPPNATATN</sequence>
<dbReference type="Gene3D" id="3.40.50.1700">
    <property type="entry name" value="Glycoside hydrolase family 3 C-terminal domain"/>
    <property type="match status" value="1"/>
</dbReference>
<evidence type="ECO:0000256" key="8">
    <source>
        <dbReference type="ARBA" id="ARBA00023180"/>
    </source>
</evidence>
<keyword evidence="7" id="KW-0378">Hydrolase</keyword>
<evidence type="ECO:0000256" key="7">
    <source>
        <dbReference type="ARBA" id="ARBA00022801"/>
    </source>
</evidence>
<dbReference type="Pfam" id="PF00933">
    <property type="entry name" value="Glyco_hydro_3"/>
    <property type="match status" value="1"/>
</dbReference>
<comment type="subcellular location">
    <subcellularLocation>
        <location evidence="1">Secreted</location>
    </subcellularLocation>
</comment>
<dbReference type="PANTHER" id="PTHR42721">
    <property type="entry name" value="SUGAR HYDROLASE-RELATED"/>
    <property type="match status" value="1"/>
</dbReference>
<evidence type="ECO:0000256" key="11">
    <source>
        <dbReference type="ARBA" id="ARBA00026107"/>
    </source>
</evidence>
<keyword evidence="8" id="KW-0325">Glycoprotein</keyword>
<evidence type="ECO:0000313" key="15">
    <source>
        <dbReference type="Proteomes" id="UP000053558"/>
    </source>
</evidence>
<feature type="signal peptide" evidence="12">
    <location>
        <begin position="1"/>
        <end position="20"/>
    </location>
</feature>
<dbReference type="EMBL" id="JH711574">
    <property type="protein sequence ID" value="EIW85871.1"/>
    <property type="molecule type" value="Genomic_DNA"/>
</dbReference>
<keyword evidence="9" id="KW-0326">Glycosidase</keyword>
<evidence type="ECO:0000256" key="5">
    <source>
        <dbReference type="ARBA" id="ARBA00022651"/>
    </source>
</evidence>
<dbReference type="InterPro" id="IPR026891">
    <property type="entry name" value="Fn3-like"/>
</dbReference>
<dbReference type="AlphaFoldDB" id="A0A5M3N4N4"/>
<dbReference type="InterPro" id="IPR013783">
    <property type="entry name" value="Ig-like_fold"/>
</dbReference>
<dbReference type="GeneID" id="19210059"/>
<evidence type="ECO:0000256" key="9">
    <source>
        <dbReference type="ARBA" id="ARBA00023295"/>
    </source>
</evidence>
<dbReference type="UniPathway" id="UPA00114"/>
<name>A0A5M3N4N4_CONPW</name>
<feature type="chain" id="PRO_5024340230" description="xylan 1,4-beta-xylosidase" evidence="12">
    <location>
        <begin position="21"/>
        <end position="770"/>
    </location>
</feature>
<evidence type="ECO:0000259" key="13">
    <source>
        <dbReference type="SMART" id="SM01217"/>
    </source>
</evidence>
<protein>
    <recommendedName>
        <fullName evidence="11">xylan 1,4-beta-xylosidase</fullName>
        <ecNumber evidence="11">3.2.1.37</ecNumber>
    </recommendedName>
</protein>
<dbReference type="GO" id="GO:0031222">
    <property type="term" value="P:arabinan catabolic process"/>
    <property type="evidence" value="ECO:0007669"/>
    <property type="project" value="TreeGrafter"/>
</dbReference>
<dbReference type="GO" id="GO:0009044">
    <property type="term" value="F:xylan 1,4-beta-xylosidase activity"/>
    <property type="evidence" value="ECO:0007669"/>
    <property type="project" value="UniProtKB-EC"/>
</dbReference>
<evidence type="ECO:0000256" key="3">
    <source>
        <dbReference type="ARBA" id="ARBA00005336"/>
    </source>
</evidence>
<reference evidence="15" key="1">
    <citation type="journal article" date="2012" name="Science">
        <title>The Paleozoic origin of enzymatic lignin decomposition reconstructed from 31 fungal genomes.</title>
        <authorList>
            <person name="Floudas D."/>
            <person name="Binder M."/>
            <person name="Riley R."/>
            <person name="Barry K."/>
            <person name="Blanchette R.A."/>
            <person name="Henrissat B."/>
            <person name="Martinez A.T."/>
            <person name="Otillar R."/>
            <person name="Spatafora J.W."/>
            <person name="Yadav J.S."/>
            <person name="Aerts A."/>
            <person name="Benoit I."/>
            <person name="Boyd A."/>
            <person name="Carlson A."/>
            <person name="Copeland A."/>
            <person name="Coutinho P.M."/>
            <person name="de Vries R.P."/>
            <person name="Ferreira P."/>
            <person name="Findley K."/>
            <person name="Foster B."/>
            <person name="Gaskell J."/>
            <person name="Glotzer D."/>
            <person name="Gorecki P."/>
            <person name="Heitman J."/>
            <person name="Hesse C."/>
            <person name="Hori C."/>
            <person name="Igarashi K."/>
            <person name="Jurgens J.A."/>
            <person name="Kallen N."/>
            <person name="Kersten P."/>
            <person name="Kohler A."/>
            <person name="Kuees U."/>
            <person name="Kumar T.K.A."/>
            <person name="Kuo A."/>
            <person name="LaButti K."/>
            <person name="Larrondo L.F."/>
            <person name="Lindquist E."/>
            <person name="Ling A."/>
            <person name="Lombard V."/>
            <person name="Lucas S."/>
            <person name="Lundell T."/>
            <person name="Martin R."/>
            <person name="McLaughlin D.J."/>
            <person name="Morgenstern I."/>
            <person name="Morin E."/>
            <person name="Murat C."/>
            <person name="Nagy L.G."/>
            <person name="Nolan M."/>
            <person name="Ohm R.A."/>
            <person name="Patyshakuliyeva A."/>
            <person name="Rokas A."/>
            <person name="Ruiz-Duenas F.J."/>
            <person name="Sabat G."/>
            <person name="Salamov A."/>
            <person name="Samejima M."/>
            <person name="Schmutz J."/>
            <person name="Slot J.C."/>
            <person name="St John F."/>
            <person name="Stenlid J."/>
            <person name="Sun H."/>
            <person name="Sun S."/>
            <person name="Syed K."/>
            <person name="Tsang A."/>
            <person name="Wiebenga A."/>
            <person name="Young D."/>
            <person name="Pisabarro A."/>
            <person name="Eastwood D.C."/>
            <person name="Martin F."/>
            <person name="Cullen D."/>
            <person name="Grigoriev I.V."/>
            <person name="Hibbett D.S."/>
        </authorList>
    </citation>
    <scope>NUCLEOTIDE SEQUENCE [LARGE SCALE GENOMIC DNA]</scope>
    <source>
        <strain evidence="15">RWD-64-598 SS2</strain>
    </source>
</reference>
<dbReference type="Gene3D" id="3.20.20.300">
    <property type="entry name" value="Glycoside hydrolase, family 3, N-terminal domain"/>
    <property type="match status" value="1"/>
</dbReference>
<keyword evidence="5" id="KW-0624">Polysaccharide degradation</keyword>
<accession>A0A5M3N4N4</accession>
<evidence type="ECO:0000256" key="10">
    <source>
        <dbReference type="ARBA" id="ARBA00024574"/>
    </source>
</evidence>
<dbReference type="Pfam" id="PF01915">
    <property type="entry name" value="Glyco_hydro_3_C"/>
    <property type="match status" value="1"/>
</dbReference>
<evidence type="ECO:0000313" key="14">
    <source>
        <dbReference type="EMBL" id="EIW85871.1"/>
    </source>
</evidence>
<gene>
    <name evidence="14" type="ORF">CONPUDRAFT_80240</name>
</gene>
<keyword evidence="5" id="KW-0119">Carbohydrate metabolism</keyword>
<comment type="pathway">
    <text evidence="2">Glycan degradation; xylan degradation.</text>
</comment>
<proteinExistence type="inferred from homology"/>
<dbReference type="Proteomes" id="UP000053558">
    <property type="component" value="Unassembled WGS sequence"/>
</dbReference>
<dbReference type="Gene3D" id="2.60.40.10">
    <property type="entry name" value="Immunoglobulins"/>
    <property type="match status" value="1"/>
</dbReference>
<dbReference type="InterPro" id="IPR002772">
    <property type="entry name" value="Glyco_hydro_3_C"/>
</dbReference>
<evidence type="ECO:0000256" key="12">
    <source>
        <dbReference type="SAM" id="SignalP"/>
    </source>
</evidence>
<dbReference type="GO" id="GO:0046556">
    <property type="term" value="F:alpha-L-arabinofuranosidase activity"/>
    <property type="evidence" value="ECO:0007669"/>
    <property type="project" value="TreeGrafter"/>
</dbReference>
<dbReference type="RefSeq" id="XP_007764354.1">
    <property type="nucleotide sequence ID" value="XM_007766164.1"/>
</dbReference>
<dbReference type="EC" id="3.2.1.37" evidence="11"/>